<dbReference type="Pfam" id="PF05901">
    <property type="entry name" value="Excalibur"/>
    <property type="match status" value="1"/>
</dbReference>
<evidence type="ECO:0000256" key="1">
    <source>
        <dbReference type="SAM" id="MobiDB-lite"/>
    </source>
</evidence>
<dbReference type="EMBL" id="JBHTLK010000359">
    <property type="protein sequence ID" value="MFD1152296.1"/>
    <property type="molecule type" value="Genomic_DNA"/>
</dbReference>
<sequence>MSSGRSVAFAGVVLLSAAGAVVALALSVDGPRPVDARRVDAGPVRPGVLSVSYTTKIEVARSATAVHIAPPAPRPAPPPVATSTTVTEPPPPPPPPPPETSSTVESTTPSSTVADENCDPSYVTDGVCVPRHFPTGVWLKCEWMHEQGVSRIEVVGRDRHYLDRDRDGIACERAD</sequence>
<dbReference type="Proteomes" id="UP001597168">
    <property type="component" value="Unassembled WGS sequence"/>
</dbReference>
<feature type="compositionally biased region" description="Low complexity" evidence="1">
    <location>
        <begin position="100"/>
        <end position="114"/>
    </location>
</feature>
<gene>
    <name evidence="3" type="ORF">ACFQ3T_34615</name>
</gene>
<comment type="caution">
    <text evidence="3">The sequence shown here is derived from an EMBL/GenBank/DDBJ whole genome shotgun (WGS) entry which is preliminary data.</text>
</comment>
<organism evidence="3 4">
    <name type="scientific">Saccharothrix hoggarensis</name>
    <dbReference type="NCBI Taxonomy" id="913853"/>
    <lineage>
        <taxon>Bacteria</taxon>
        <taxon>Bacillati</taxon>
        <taxon>Actinomycetota</taxon>
        <taxon>Actinomycetes</taxon>
        <taxon>Pseudonocardiales</taxon>
        <taxon>Pseudonocardiaceae</taxon>
        <taxon>Saccharothrix</taxon>
    </lineage>
</organism>
<evidence type="ECO:0000313" key="3">
    <source>
        <dbReference type="EMBL" id="MFD1152296.1"/>
    </source>
</evidence>
<feature type="compositionally biased region" description="Pro residues" evidence="1">
    <location>
        <begin position="88"/>
        <end position="99"/>
    </location>
</feature>
<dbReference type="RefSeq" id="WP_380730033.1">
    <property type="nucleotide sequence ID" value="NZ_JBHTLK010000359.1"/>
</dbReference>
<feature type="compositionally biased region" description="Pro residues" evidence="1">
    <location>
        <begin position="70"/>
        <end position="80"/>
    </location>
</feature>
<keyword evidence="4" id="KW-1185">Reference proteome</keyword>
<reference evidence="4" key="1">
    <citation type="journal article" date="2019" name="Int. J. Syst. Evol. Microbiol.">
        <title>The Global Catalogue of Microorganisms (GCM) 10K type strain sequencing project: providing services to taxonomists for standard genome sequencing and annotation.</title>
        <authorList>
            <consortium name="The Broad Institute Genomics Platform"/>
            <consortium name="The Broad Institute Genome Sequencing Center for Infectious Disease"/>
            <person name="Wu L."/>
            <person name="Ma J."/>
        </authorList>
    </citation>
    <scope>NUCLEOTIDE SEQUENCE [LARGE SCALE GENOMIC DNA]</scope>
    <source>
        <strain evidence="4">CCUG 60214</strain>
    </source>
</reference>
<protein>
    <submittedName>
        <fullName evidence="3">Excalibur calcium-binding domain-containing protein</fullName>
    </submittedName>
</protein>
<accession>A0ABW3R5G8</accession>
<evidence type="ECO:0000259" key="2">
    <source>
        <dbReference type="Pfam" id="PF05901"/>
    </source>
</evidence>
<dbReference type="InterPro" id="IPR008613">
    <property type="entry name" value="Excalibur_Ca-bd_domain"/>
</dbReference>
<feature type="region of interest" description="Disordered" evidence="1">
    <location>
        <begin position="68"/>
        <end position="118"/>
    </location>
</feature>
<evidence type="ECO:0000313" key="4">
    <source>
        <dbReference type="Proteomes" id="UP001597168"/>
    </source>
</evidence>
<feature type="domain" description="Excalibur calcium-binding" evidence="2">
    <location>
        <begin position="159"/>
        <end position="172"/>
    </location>
</feature>
<name>A0ABW3R5G8_9PSEU</name>
<proteinExistence type="predicted"/>